<feature type="compositionally biased region" description="Polar residues" evidence="1">
    <location>
        <begin position="262"/>
        <end position="273"/>
    </location>
</feature>
<protein>
    <recommendedName>
        <fullName evidence="2">Protein kinase domain-containing protein</fullName>
    </recommendedName>
</protein>
<dbReference type="Proteomes" id="UP000053989">
    <property type="component" value="Unassembled WGS sequence"/>
</dbReference>
<gene>
    <name evidence="3" type="ORF">SCLCIDRAFT_1210621</name>
</gene>
<dbReference type="SUPFAM" id="SSF56112">
    <property type="entry name" value="Protein kinase-like (PK-like)"/>
    <property type="match status" value="1"/>
</dbReference>
<name>A0A0C3EGU6_9AGAM</name>
<accession>A0A0C3EGU6</accession>
<reference evidence="4" key="2">
    <citation type="submission" date="2015-01" db="EMBL/GenBank/DDBJ databases">
        <title>Evolutionary Origins and Diversification of the Mycorrhizal Mutualists.</title>
        <authorList>
            <consortium name="DOE Joint Genome Institute"/>
            <consortium name="Mycorrhizal Genomics Consortium"/>
            <person name="Kohler A."/>
            <person name="Kuo A."/>
            <person name="Nagy L.G."/>
            <person name="Floudas D."/>
            <person name="Copeland A."/>
            <person name="Barry K.W."/>
            <person name="Cichocki N."/>
            <person name="Veneault-Fourrey C."/>
            <person name="LaButti K."/>
            <person name="Lindquist E.A."/>
            <person name="Lipzen A."/>
            <person name="Lundell T."/>
            <person name="Morin E."/>
            <person name="Murat C."/>
            <person name="Riley R."/>
            <person name="Ohm R."/>
            <person name="Sun H."/>
            <person name="Tunlid A."/>
            <person name="Henrissat B."/>
            <person name="Grigoriev I.V."/>
            <person name="Hibbett D.S."/>
            <person name="Martin F."/>
        </authorList>
    </citation>
    <scope>NUCLEOTIDE SEQUENCE [LARGE SCALE GENOMIC DNA]</scope>
    <source>
        <strain evidence="4">Foug A</strain>
    </source>
</reference>
<proteinExistence type="predicted"/>
<dbReference type="HOGENOM" id="CLU_027588_0_0_1"/>
<evidence type="ECO:0000313" key="3">
    <source>
        <dbReference type="EMBL" id="KIM67136.1"/>
    </source>
</evidence>
<feature type="region of interest" description="Disordered" evidence="1">
    <location>
        <begin position="232"/>
        <end position="291"/>
    </location>
</feature>
<feature type="domain" description="Protein kinase" evidence="2">
    <location>
        <begin position="1"/>
        <end position="222"/>
    </location>
</feature>
<keyword evidence="4" id="KW-1185">Reference proteome</keyword>
<evidence type="ECO:0000313" key="4">
    <source>
        <dbReference type="Proteomes" id="UP000053989"/>
    </source>
</evidence>
<dbReference type="EMBL" id="KN822014">
    <property type="protein sequence ID" value="KIM67136.1"/>
    <property type="molecule type" value="Genomic_DNA"/>
</dbReference>
<dbReference type="Gene3D" id="1.10.510.10">
    <property type="entry name" value="Transferase(Phosphotransferase) domain 1"/>
    <property type="match status" value="1"/>
</dbReference>
<dbReference type="InterPro" id="IPR011009">
    <property type="entry name" value="Kinase-like_dom_sf"/>
</dbReference>
<dbReference type="PROSITE" id="PS50011">
    <property type="entry name" value="PROTEIN_KINASE_DOM"/>
    <property type="match status" value="1"/>
</dbReference>
<evidence type="ECO:0000259" key="2">
    <source>
        <dbReference type="PROSITE" id="PS50011"/>
    </source>
</evidence>
<evidence type="ECO:0000256" key="1">
    <source>
        <dbReference type="SAM" id="MobiDB-lite"/>
    </source>
</evidence>
<dbReference type="InterPro" id="IPR000719">
    <property type="entry name" value="Prot_kinase_dom"/>
</dbReference>
<dbReference type="AlphaFoldDB" id="A0A0C3EGU6"/>
<dbReference type="GO" id="GO:0005524">
    <property type="term" value="F:ATP binding"/>
    <property type="evidence" value="ECO:0007669"/>
    <property type="project" value="InterPro"/>
</dbReference>
<organism evidence="3 4">
    <name type="scientific">Scleroderma citrinum Foug A</name>
    <dbReference type="NCBI Taxonomy" id="1036808"/>
    <lineage>
        <taxon>Eukaryota</taxon>
        <taxon>Fungi</taxon>
        <taxon>Dikarya</taxon>
        <taxon>Basidiomycota</taxon>
        <taxon>Agaricomycotina</taxon>
        <taxon>Agaricomycetes</taxon>
        <taxon>Agaricomycetidae</taxon>
        <taxon>Boletales</taxon>
        <taxon>Sclerodermatineae</taxon>
        <taxon>Sclerodermataceae</taxon>
        <taxon>Scleroderma</taxon>
    </lineage>
</organism>
<dbReference type="InParanoid" id="A0A0C3EGU6"/>
<dbReference type="OrthoDB" id="2687876at2759"/>
<dbReference type="GO" id="GO:0004672">
    <property type="term" value="F:protein kinase activity"/>
    <property type="evidence" value="ECO:0007669"/>
    <property type="project" value="InterPro"/>
</dbReference>
<reference evidence="3 4" key="1">
    <citation type="submission" date="2014-04" db="EMBL/GenBank/DDBJ databases">
        <authorList>
            <consortium name="DOE Joint Genome Institute"/>
            <person name="Kuo A."/>
            <person name="Kohler A."/>
            <person name="Nagy L.G."/>
            <person name="Floudas D."/>
            <person name="Copeland A."/>
            <person name="Barry K.W."/>
            <person name="Cichocki N."/>
            <person name="Veneault-Fourrey C."/>
            <person name="LaButti K."/>
            <person name="Lindquist E.A."/>
            <person name="Lipzen A."/>
            <person name="Lundell T."/>
            <person name="Morin E."/>
            <person name="Murat C."/>
            <person name="Sun H."/>
            <person name="Tunlid A."/>
            <person name="Henrissat B."/>
            <person name="Grigoriev I.V."/>
            <person name="Hibbett D.S."/>
            <person name="Martin F."/>
            <person name="Nordberg H.P."/>
            <person name="Cantor M.N."/>
            <person name="Hua S.X."/>
        </authorList>
    </citation>
    <scope>NUCLEOTIDE SEQUENCE [LARGE SCALE GENOMIC DNA]</scope>
    <source>
        <strain evidence="3 4">Foug A</strain>
    </source>
</reference>
<sequence>MPEAISVTMELPHESFWIESSPTMPNVLKERVIAAFEKIHARGVLHGDPELRHMLIGADGRVTIIDFGMSRAITADESVDLEHGEPEEFLLEMRKVKYKLDYEGARRKEADKVQAYLDRVRRNLRRRRKWDRRKNGERTGYISPYESDPEDEVVDPPVHYQDFKEDWIKAADDTPHRVVVPGQTEAAVASEIQKFIGTVADLEPKAPSDHETLTAALTTAFIRSKRKHDDAFELPSTWPFPAKRARSDTPGPSEQPRCKYNTGPQTMDTQEGSPSGDRRKLKRVTFGGQSHRHIDAQTGRILRCGERTKLSRQCSHPKCLRSECKGALGAGPSTPSVQAQSGEARGSSHYLDRILEPRGILKRKREDDPQPGPGGAGPSADAVPVRKRARAPNSLLATPTRRPTPKRCRKRGTVVNLAPDPLGFMLPAWRMVSTFVTSLVAWRR</sequence>
<dbReference type="STRING" id="1036808.A0A0C3EGU6"/>
<feature type="region of interest" description="Disordered" evidence="1">
    <location>
        <begin position="327"/>
        <end position="408"/>
    </location>
</feature>